<reference evidence="1" key="1">
    <citation type="journal article" date="2014" name="Front. Microbiol.">
        <title>High frequency of phylogenetically diverse reductive dehalogenase-homologous genes in deep subseafloor sedimentary metagenomes.</title>
        <authorList>
            <person name="Kawai M."/>
            <person name="Futagami T."/>
            <person name="Toyoda A."/>
            <person name="Takaki Y."/>
            <person name="Nishi S."/>
            <person name="Hori S."/>
            <person name="Arai W."/>
            <person name="Tsubouchi T."/>
            <person name="Morono Y."/>
            <person name="Uchiyama I."/>
            <person name="Ito T."/>
            <person name="Fujiyama A."/>
            <person name="Inagaki F."/>
            <person name="Takami H."/>
        </authorList>
    </citation>
    <scope>NUCLEOTIDE SEQUENCE</scope>
    <source>
        <strain evidence="1">Expedition CK06-06</strain>
    </source>
</reference>
<proteinExistence type="predicted"/>
<accession>X0TX89</accession>
<feature type="non-terminal residue" evidence="1">
    <location>
        <position position="1"/>
    </location>
</feature>
<name>X0TX89_9ZZZZ</name>
<dbReference type="EMBL" id="BARS01012227">
    <property type="protein sequence ID" value="GAF98198.1"/>
    <property type="molecule type" value="Genomic_DNA"/>
</dbReference>
<evidence type="ECO:0000313" key="1">
    <source>
        <dbReference type="EMBL" id="GAF98198.1"/>
    </source>
</evidence>
<protein>
    <submittedName>
        <fullName evidence="1">Uncharacterized protein</fullName>
    </submittedName>
</protein>
<gene>
    <name evidence="1" type="ORF">S01H1_21885</name>
</gene>
<comment type="caution">
    <text evidence="1">The sequence shown here is derived from an EMBL/GenBank/DDBJ whole genome shotgun (WGS) entry which is preliminary data.</text>
</comment>
<dbReference type="AlphaFoldDB" id="X0TX89"/>
<feature type="non-terminal residue" evidence="1">
    <location>
        <position position="230"/>
    </location>
</feature>
<sequence length="230" mass="27112">LNIGQNKTALLDFINQPSGNTVQKGDSEQDDEIDWSKSYADDEFMEMAYQQSLEDAQELYMDMLGEGHFKTFGGFKFGKLGLHPSGEQIHGWINKRGVMALNRLADGRISREAAYHEIIHFIDAFLIDENERVLIYNEIKEKTGLENKKAMEYLATMGSAWMERRKRLPKWSKRIFHALDFITYHMRRLTKLNFIQNHMTDMYYQAYYQKRFNNARMIRSESAQFDTLYS</sequence>
<organism evidence="1">
    <name type="scientific">marine sediment metagenome</name>
    <dbReference type="NCBI Taxonomy" id="412755"/>
    <lineage>
        <taxon>unclassified sequences</taxon>
        <taxon>metagenomes</taxon>
        <taxon>ecological metagenomes</taxon>
    </lineage>
</organism>